<dbReference type="EMBL" id="JAFCMP010000157">
    <property type="protein sequence ID" value="KAG5184587.1"/>
    <property type="molecule type" value="Genomic_DNA"/>
</dbReference>
<comment type="caution">
    <text evidence="4">The sequence shown here is derived from an EMBL/GenBank/DDBJ whole genome shotgun (WGS) entry which is preliminary data.</text>
</comment>
<gene>
    <name evidence="4" type="ORF">JKP88DRAFT_269721</name>
</gene>
<accession>A0A836CG39</accession>
<dbReference type="PANTHER" id="PTHR13343">
    <property type="entry name" value="CREG1 PROTEIN"/>
    <property type="match status" value="1"/>
</dbReference>
<dbReference type="Gene3D" id="2.30.110.10">
    <property type="entry name" value="Electron Transport, Fmn-binding Protein, Chain A"/>
    <property type="match status" value="1"/>
</dbReference>
<dbReference type="Pfam" id="PF13883">
    <property type="entry name" value="CREG_beta-barrel"/>
    <property type="match status" value="1"/>
</dbReference>
<evidence type="ECO:0000313" key="5">
    <source>
        <dbReference type="Proteomes" id="UP000664859"/>
    </source>
</evidence>
<evidence type="ECO:0000313" key="4">
    <source>
        <dbReference type="EMBL" id="KAG5184587.1"/>
    </source>
</evidence>
<dbReference type="InterPro" id="IPR055343">
    <property type="entry name" value="CREG_beta-barrel"/>
</dbReference>
<reference evidence="4" key="1">
    <citation type="submission" date="2021-02" db="EMBL/GenBank/DDBJ databases">
        <title>First Annotated Genome of the Yellow-green Alga Tribonema minus.</title>
        <authorList>
            <person name="Mahan K.M."/>
        </authorList>
    </citation>
    <scope>NUCLEOTIDE SEQUENCE</scope>
    <source>
        <strain evidence="4">UTEX B ZZ1240</strain>
    </source>
</reference>
<dbReference type="Proteomes" id="UP000664859">
    <property type="component" value="Unassembled WGS sequence"/>
</dbReference>
<organism evidence="4 5">
    <name type="scientific">Tribonema minus</name>
    <dbReference type="NCBI Taxonomy" id="303371"/>
    <lineage>
        <taxon>Eukaryota</taxon>
        <taxon>Sar</taxon>
        <taxon>Stramenopiles</taxon>
        <taxon>Ochrophyta</taxon>
        <taxon>PX clade</taxon>
        <taxon>Xanthophyceae</taxon>
        <taxon>Tribonematales</taxon>
        <taxon>Tribonemataceae</taxon>
        <taxon>Tribonema</taxon>
    </lineage>
</organism>
<dbReference type="PANTHER" id="PTHR13343:SF24">
    <property type="entry name" value="OS07G0573800 PROTEIN"/>
    <property type="match status" value="1"/>
</dbReference>
<evidence type="ECO:0000259" key="2">
    <source>
        <dbReference type="Pfam" id="PF10615"/>
    </source>
</evidence>
<dbReference type="SUPFAM" id="SSF50475">
    <property type="entry name" value="FMN-binding split barrel"/>
    <property type="match status" value="1"/>
</dbReference>
<dbReference type="InterPro" id="IPR037119">
    <property type="entry name" value="Haem_oxidase_HugZ-like_sf"/>
</dbReference>
<feature type="domain" description="DUF2470" evidence="2">
    <location>
        <begin position="201"/>
        <end position="276"/>
    </location>
</feature>
<dbReference type="Gene3D" id="3.20.180.10">
    <property type="entry name" value="PNP-oxidase-like"/>
    <property type="match status" value="1"/>
</dbReference>
<dbReference type="InterPro" id="IPR012349">
    <property type="entry name" value="Split_barrel_FMN-bd"/>
</dbReference>
<dbReference type="OrthoDB" id="2138282at2759"/>
<feature type="domain" description="CREG-like beta-barrel" evidence="3">
    <location>
        <begin position="43"/>
        <end position="189"/>
    </location>
</feature>
<name>A0A836CG39_9STRA</name>
<dbReference type="GO" id="GO:0005737">
    <property type="term" value="C:cytoplasm"/>
    <property type="evidence" value="ECO:0007669"/>
    <property type="project" value="UniProtKB-ARBA"/>
</dbReference>
<dbReference type="AlphaFoldDB" id="A0A836CG39"/>
<keyword evidence="5" id="KW-1185">Reference proteome</keyword>
<dbReference type="Pfam" id="PF10615">
    <property type="entry name" value="DUF2470"/>
    <property type="match status" value="1"/>
</dbReference>
<evidence type="ECO:0000256" key="1">
    <source>
        <dbReference type="SAM" id="MobiDB-lite"/>
    </source>
</evidence>
<feature type="region of interest" description="Disordered" evidence="1">
    <location>
        <begin position="1"/>
        <end position="34"/>
    </location>
</feature>
<evidence type="ECO:0008006" key="6">
    <source>
        <dbReference type="Google" id="ProtNLM"/>
    </source>
</evidence>
<sequence length="284" mass="30356">MSTAKEEQPTGHQPRGGGPQRTPEQEALSARIQEHQRSAARLTKAEEVKTLVAYSTGFGVLSTNSKKLEGYPNGSVVGFGLDDAGRPLFAFSTMSAHTSDLGADGRASMTIMAANFKGASDGRVTLIGDVGRVPEDEIEAVRTSYKVKHPNAFWVDFGDFSWFRMDTIKAIRFVGGFAMAGDITSEDYLATKPDPIAGFAEPIMTHMNSDHSDSTAAMVEHYITGGAKVDSATLVGVDRKGMNVLVAMGGESGKLRLPFPSPADDRKAVKDRIVEMTRAAAPPS</sequence>
<protein>
    <recommendedName>
        <fullName evidence="6">DUF2470 domain-containing protein</fullName>
    </recommendedName>
</protein>
<evidence type="ECO:0000259" key="3">
    <source>
        <dbReference type="Pfam" id="PF13883"/>
    </source>
</evidence>
<dbReference type="InterPro" id="IPR019595">
    <property type="entry name" value="DUF2470"/>
</dbReference>
<proteinExistence type="predicted"/>